<gene>
    <name evidence="2" type="ORF">JAAARDRAFT_48521</name>
</gene>
<dbReference type="InParanoid" id="A0A067PYZ8"/>
<keyword evidence="3" id="KW-1185">Reference proteome</keyword>
<dbReference type="AlphaFoldDB" id="A0A067PYZ8"/>
<dbReference type="HOGENOM" id="CLU_494370_0_0_1"/>
<proteinExistence type="predicted"/>
<evidence type="ECO:0000313" key="2">
    <source>
        <dbReference type="EMBL" id="KDQ55581.1"/>
    </source>
</evidence>
<sequence length="551" mass="61940">MYNERTIAVLSEGQRNASTADFPIIWGVEHVEKGGEGVERSCLMGNIELAPREGIFRDGQQRLVAGGRRLGDIVLRVWLVLNRLVQQGWNKGDIEPTKRSWEAASDASMGVNETGHMVVVSPTMLSLNHAGDPTNGLTLHSTGVQDISSGWGPKARDEKHTDLLVFDGLILWIFKEFTIIQLVPETHDLAILCQVSRMFNREASPSLYRSVEFFESPKRQQQFFQTVTSSAALGTYVIVAMLDLTPHAGVDVAHVVNGILRVVPNLRELFLSSLYPNSSSSIFSGCQFKLHILHNHAINIAGTLSFLVSQPDIHEWRHNIPFGYDGYDEDIFSPMHPDILPNVSIMDIDPEILQDFLGPLPSVTHLRLRFQRETENIDYFQLLELIDLFPNVVSLSLDLKCTHVELGSSTALGIIAETLPHLKHLCLLDNDHQLHSRAEPQAAFWQFMDDLSPLSDLETLVYVPPEECRIPEGGMQPWWRRLHSKEGESQDWTPTAELLLSSAPSLKKVAFPREPRESFFHPLSSYIKTHDSQVHQETARPLSTSSWNSLS</sequence>
<dbReference type="OrthoDB" id="3232239at2759"/>
<feature type="region of interest" description="Disordered" evidence="1">
    <location>
        <begin position="531"/>
        <end position="551"/>
    </location>
</feature>
<dbReference type="Gene3D" id="3.80.10.10">
    <property type="entry name" value="Ribonuclease Inhibitor"/>
    <property type="match status" value="1"/>
</dbReference>
<dbReference type="InterPro" id="IPR032675">
    <property type="entry name" value="LRR_dom_sf"/>
</dbReference>
<name>A0A067PYZ8_9AGAM</name>
<evidence type="ECO:0000256" key="1">
    <source>
        <dbReference type="SAM" id="MobiDB-lite"/>
    </source>
</evidence>
<evidence type="ECO:0000313" key="3">
    <source>
        <dbReference type="Proteomes" id="UP000027265"/>
    </source>
</evidence>
<protein>
    <submittedName>
        <fullName evidence="2">Uncharacterized protein</fullName>
    </submittedName>
</protein>
<feature type="compositionally biased region" description="Polar residues" evidence="1">
    <location>
        <begin position="541"/>
        <end position="551"/>
    </location>
</feature>
<accession>A0A067PYZ8</accession>
<reference evidence="3" key="1">
    <citation type="journal article" date="2014" name="Proc. Natl. Acad. Sci. U.S.A.">
        <title>Extensive sampling of basidiomycete genomes demonstrates inadequacy of the white-rot/brown-rot paradigm for wood decay fungi.</title>
        <authorList>
            <person name="Riley R."/>
            <person name="Salamov A.A."/>
            <person name="Brown D.W."/>
            <person name="Nagy L.G."/>
            <person name="Floudas D."/>
            <person name="Held B.W."/>
            <person name="Levasseur A."/>
            <person name="Lombard V."/>
            <person name="Morin E."/>
            <person name="Otillar R."/>
            <person name="Lindquist E.A."/>
            <person name="Sun H."/>
            <person name="LaButti K.M."/>
            <person name="Schmutz J."/>
            <person name="Jabbour D."/>
            <person name="Luo H."/>
            <person name="Baker S.E."/>
            <person name="Pisabarro A.G."/>
            <person name="Walton J.D."/>
            <person name="Blanchette R.A."/>
            <person name="Henrissat B."/>
            <person name="Martin F."/>
            <person name="Cullen D."/>
            <person name="Hibbett D.S."/>
            <person name="Grigoriev I.V."/>
        </authorList>
    </citation>
    <scope>NUCLEOTIDE SEQUENCE [LARGE SCALE GENOMIC DNA]</scope>
    <source>
        <strain evidence="3">MUCL 33604</strain>
    </source>
</reference>
<organism evidence="2 3">
    <name type="scientific">Jaapia argillacea MUCL 33604</name>
    <dbReference type="NCBI Taxonomy" id="933084"/>
    <lineage>
        <taxon>Eukaryota</taxon>
        <taxon>Fungi</taxon>
        <taxon>Dikarya</taxon>
        <taxon>Basidiomycota</taxon>
        <taxon>Agaricomycotina</taxon>
        <taxon>Agaricomycetes</taxon>
        <taxon>Agaricomycetidae</taxon>
        <taxon>Jaapiales</taxon>
        <taxon>Jaapiaceae</taxon>
        <taxon>Jaapia</taxon>
    </lineage>
</organism>
<dbReference type="Proteomes" id="UP000027265">
    <property type="component" value="Unassembled WGS sequence"/>
</dbReference>
<dbReference type="EMBL" id="KL197724">
    <property type="protein sequence ID" value="KDQ55581.1"/>
    <property type="molecule type" value="Genomic_DNA"/>
</dbReference>